<name>A0A1C6I4W4_9FIRM</name>
<protein>
    <submittedName>
        <fullName evidence="1">Uncharacterized protein</fullName>
    </submittedName>
</protein>
<proteinExistence type="predicted"/>
<accession>A0A1C6I4W4</accession>
<dbReference type="EMBL" id="FMHG01000001">
    <property type="protein sequence ID" value="SCJ64959.1"/>
    <property type="molecule type" value="Genomic_DNA"/>
</dbReference>
<organism evidence="1">
    <name type="scientific">uncultured Anaerotruncus sp</name>
    <dbReference type="NCBI Taxonomy" id="905011"/>
    <lineage>
        <taxon>Bacteria</taxon>
        <taxon>Bacillati</taxon>
        <taxon>Bacillota</taxon>
        <taxon>Clostridia</taxon>
        <taxon>Eubacteriales</taxon>
        <taxon>Oscillospiraceae</taxon>
        <taxon>Anaerotruncus</taxon>
        <taxon>environmental samples</taxon>
    </lineage>
</organism>
<evidence type="ECO:0000313" key="1">
    <source>
        <dbReference type="EMBL" id="SCJ64959.1"/>
    </source>
</evidence>
<dbReference type="AlphaFoldDB" id="A0A1C6I4W4"/>
<reference evidence="1" key="1">
    <citation type="submission" date="2015-09" db="EMBL/GenBank/DDBJ databases">
        <authorList>
            <consortium name="Pathogen Informatics"/>
        </authorList>
    </citation>
    <scope>NUCLEOTIDE SEQUENCE</scope>
    <source>
        <strain evidence="1">2789STDY5834896</strain>
    </source>
</reference>
<sequence length="44" mass="4493">MKKVIGILAAVLILGSLIAIAGDRPQGTFYAGGSHSTSVCDTIF</sequence>
<gene>
    <name evidence="1" type="ORF">SAMEA3545359_01250</name>
</gene>